<proteinExistence type="predicted"/>
<reference evidence="7 8" key="1">
    <citation type="submission" date="2023-07" db="EMBL/GenBank/DDBJ databases">
        <title>Sorghum-associated microbial communities from plants grown in Nebraska, USA.</title>
        <authorList>
            <person name="Schachtman D."/>
        </authorList>
    </citation>
    <scope>NUCLEOTIDE SEQUENCE [LARGE SCALE GENOMIC DNA]</scope>
    <source>
        <strain evidence="7 8">4256</strain>
    </source>
</reference>
<dbReference type="Pfam" id="PF21073">
    <property type="entry name" value="GDH_HM1"/>
    <property type="match status" value="1"/>
</dbReference>
<feature type="domain" description="NAD-specific glutamate dehydrogenase C-terminal" evidence="3">
    <location>
        <begin position="1219"/>
        <end position="1546"/>
    </location>
</feature>
<dbReference type="EC" id="1.4.1.2" evidence="7"/>
<dbReference type="Pfam" id="PF21074">
    <property type="entry name" value="GDH_C"/>
    <property type="match status" value="1"/>
</dbReference>
<dbReference type="PANTHER" id="PTHR43403">
    <property type="entry name" value="NAD-SPECIFIC GLUTAMATE DEHYDROGENASE"/>
    <property type="match status" value="1"/>
</dbReference>
<evidence type="ECO:0000256" key="1">
    <source>
        <dbReference type="ARBA" id="ARBA00023002"/>
    </source>
</evidence>
<gene>
    <name evidence="7" type="ORF">J2W40_002471</name>
</gene>
<feature type="domain" description="NAD-glutamate dehydrogenase N-terminal ACT1" evidence="4">
    <location>
        <begin position="34"/>
        <end position="157"/>
    </location>
</feature>
<evidence type="ECO:0000313" key="8">
    <source>
        <dbReference type="Proteomes" id="UP001267638"/>
    </source>
</evidence>
<dbReference type="Pfam" id="PF21075">
    <property type="entry name" value="GDH_ACT1"/>
    <property type="match status" value="1"/>
</dbReference>
<dbReference type="InterPro" id="IPR028971">
    <property type="entry name" value="NAD-GDH_cat"/>
</dbReference>
<dbReference type="Pfam" id="PF05088">
    <property type="entry name" value="Bac_GDH_CD"/>
    <property type="match status" value="1"/>
</dbReference>
<dbReference type="RefSeq" id="WP_310225103.1">
    <property type="nucleotide sequence ID" value="NZ_JAVDWV010000010.1"/>
</dbReference>
<evidence type="ECO:0000259" key="4">
    <source>
        <dbReference type="Pfam" id="PF21075"/>
    </source>
</evidence>
<sequence>MTTLADAKTKEVDTGIRQALETALARGALPGEREGFDEAALTAAATFVGRTAHARQPGQPVIAIETLGEGATGRYMRIALVNDDMPFLVDSIANALAAADITIHRLLHPILSITRDGDGALAAILDDDAPGARRESMIYIEADRADAKARRALEKALAETLADVRAAVADWAPMQAAMQADADAVPDEEGAALLRWFLARHFTLTGHEVIHRDGSRSAQSGICSRNDKPLIAPASLEAAFTWFEEGKRNPLIIKSNRLSRVHRLVLLDLVIVPVREGKEVKALSIHAGMWTSSGLSATPDKVPVLRSALSALMDKFDFDPQGHAGKTLVHALTALPHDILIGFDRDTLERLALTFMSLTDRPRPKLALASSPLARHLYAFVWLPRDEVSTARRFSVQEMLSMAANAPVLSWSIALEEGGLALLRITLDLREGGIIPDDTLLDRHLKQMVRGWAPAVEEALAKTEDAGRAAALAQRYAGGFPMVYRNGAGPDEAAIDIRLIHGLSGPGDKSIRIYRNPEDCAERLRLKLYSHHGIALSEVVPAFENFGFRVIEEMTTALDGGKLGNVQRFVLELPAGGDAQAVVDRATIVTEAIAQVLEGRAENDRFNELIVTAALAPRSVVLFRALFRYLRQTGMAYGMATFADTLRRAQGVTASLANLFQALHDPVGRDGAEERIAAAQAEIDAGLEAVTAIDEDRVLRLLRAVITATLRTNFYSDAATEALAFKLDSAQIPGLPAPLPWREIWVYSPRVEGIHLRAGPVARGGLRWSDRRDDFRTEILGLMKAQRVKNAVIVPTGAKGGFYPKHLPNPQVDRDAWLAEGTESYRIFIRALLSVTDNIVNDHVRHPTKVVVRDGDDPYFVVAADKGTATFSDVANAIALDRKFWLGDAFASGGSNGYDHKAMGITARGAWLSVQRHFAEMGVDVQSESVTVVGCGDMSGDVFGNGMLLSKAIKLVAAFDHRHIFFDPAPDPAKSWEERNRLFQLPRSSWEDYDKALISQGGGVFSRALKRIPLTPEIQQILGVTETEMEPGALISAILKAPADLLWFGGIGTYVKATAQSHSDVGDPANDRLRVNAEQLRVKVVGEGANLGITQAGRIAYSLNGGRINTDFIDNSAGVDCSDNEVNIKIALNKEMAEERLSFEARNALLESMTNAVGDLVLEDNRLQALGLSIAESGGAADLASYVRLIETFEETGRLDRAVEGLAANDQLLRRGQDGQGFTRPELAVLLSTAKLALQDAIEHGDLASDPGMDTELMAAFPPAMQDQEADAIAAHALRKEIIATKVANRIVNRLGIIHPFELAEEEGCSLADLASAFLIAERLYDIRTLWADIDAAHMSEDARLALFGDIAGGMRAQIADILRSLPSGTLPTAGLDLLSTGVDSLAAQVDDLLTCEAQRRTQAVTDRLLGLGAPETLVHRAAGLFKLDGAVGIAALARRMEVSEVALTRAFTHLGEAVGIDWVQSAAARMEPTDPWERLLISGVARDMQQVRLDFLAQCTANCDASDVAAHVESWLQKKGDRVRQFRTLVQRAKAAASPNVAMLAEIAGQARGLLGR</sequence>
<dbReference type="InterPro" id="IPR049059">
    <property type="entry name" value="NAD_Glu_DH_HM1"/>
</dbReference>
<feature type="domain" description="NAD-glutamate dehydrogenase ACT2" evidence="5">
    <location>
        <begin position="367"/>
        <end position="452"/>
    </location>
</feature>
<dbReference type="Pfam" id="PF21077">
    <property type="entry name" value="GDH_ACT3"/>
    <property type="match status" value="1"/>
</dbReference>
<keyword evidence="1 7" id="KW-0560">Oxidoreductase</keyword>
<evidence type="ECO:0000259" key="2">
    <source>
        <dbReference type="Pfam" id="PF05088"/>
    </source>
</evidence>
<dbReference type="SUPFAM" id="SSF53223">
    <property type="entry name" value="Aminoacid dehydrogenase-like, N-terminal domain"/>
    <property type="match status" value="1"/>
</dbReference>
<dbReference type="SUPFAM" id="SSF51735">
    <property type="entry name" value="NAD(P)-binding Rossmann-fold domains"/>
    <property type="match status" value="1"/>
</dbReference>
<dbReference type="EMBL" id="JAVDWV010000010">
    <property type="protein sequence ID" value="MDR7155639.1"/>
    <property type="molecule type" value="Genomic_DNA"/>
</dbReference>
<evidence type="ECO:0000259" key="5">
    <source>
        <dbReference type="Pfam" id="PF21076"/>
    </source>
</evidence>
<feature type="domain" description="NAD-glutamate dehydrogenase catalytic" evidence="2">
    <location>
        <begin position="683"/>
        <end position="1174"/>
    </location>
</feature>
<name>A0ABU1X2E9_SPHXE</name>
<dbReference type="Gene3D" id="3.40.50.720">
    <property type="entry name" value="NAD(P)-binding Rossmann-like Domain"/>
    <property type="match status" value="1"/>
</dbReference>
<evidence type="ECO:0000259" key="3">
    <source>
        <dbReference type="Pfam" id="PF21074"/>
    </source>
</evidence>
<organism evidence="7 8">
    <name type="scientific">Sphingobium xenophagum</name>
    <dbReference type="NCBI Taxonomy" id="121428"/>
    <lineage>
        <taxon>Bacteria</taxon>
        <taxon>Pseudomonadati</taxon>
        <taxon>Pseudomonadota</taxon>
        <taxon>Alphaproteobacteria</taxon>
        <taxon>Sphingomonadales</taxon>
        <taxon>Sphingomonadaceae</taxon>
        <taxon>Sphingobium</taxon>
    </lineage>
</organism>
<keyword evidence="8" id="KW-1185">Reference proteome</keyword>
<dbReference type="InterPro" id="IPR049058">
    <property type="entry name" value="NAD_Glu_DH_HM2"/>
</dbReference>
<dbReference type="Proteomes" id="UP001267638">
    <property type="component" value="Unassembled WGS sequence"/>
</dbReference>
<protein>
    <submittedName>
        <fullName evidence="7">Glutamate dehydrogenase</fullName>
        <ecNumber evidence="7">1.4.1.2</ecNumber>
    </submittedName>
</protein>
<dbReference type="InterPro" id="IPR049062">
    <property type="entry name" value="NAD_Glu_DH_ACT2"/>
</dbReference>
<evidence type="ECO:0000313" key="7">
    <source>
        <dbReference type="EMBL" id="MDR7155639.1"/>
    </source>
</evidence>
<dbReference type="InterPro" id="IPR007780">
    <property type="entry name" value="NAD_Glu_DH_bac"/>
</dbReference>
<dbReference type="Pfam" id="PF21076">
    <property type="entry name" value="GDH_ACT2"/>
    <property type="match status" value="1"/>
</dbReference>
<feature type="domain" description="NAD-glutamate dehydrogenase ACT3" evidence="6">
    <location>
        <begin position="511"/>
        <end position="578"/>
    </location>
</feature>
<dbReference type="Pfam" id="PF21078">
    <property type="entry name" value="GDH_HM3"/>
    <property type="match status" value="1"/>
</dbReference>
<dbReference type="PANTHER" id="PTHR43403:SF1">
    <property type="entry name" value="NAD-SPECIFIC GLUTAMATE DEHYDROGENASE"/>
    <property type="match status" value="1"/>
</dbReference>
<dbReference type="InterPro" id="IPR036291">
    <property type="entry name" value="NAD(P)-bd_dom_sf"/>
</dbReference>
<dbReference type="InterPro" id="IPR049056">
    <property type="entry name" value="NAD_Glu_DH_HM3"/>
</dbReference>
<accession>A0ABU1X2E9</accession>
<dbReference type="InterPro" id="IPR048381">
    <property type="entry name" value="GDH_C"/>
</dbReference>
<comment type="caution">
    <text evidence="7">The sequence shown here is derived from an EMBL/GenBank/DDBJ whole genome shotgun (WGS) entry which is preliminary data.</text>
</comment>
<dbReference type="Pfam" id="PF21079">
    <property type="entry name" value="GDH_HM2"/>
    <property type="match status" value="1"/>
</dbReference>
<dbReference type="PIRSF" id="PIRSF036761">
    <property type="entry name" value="GDH_Mll4104"/>
    <property type="match status" value="1"/>
</dbReference>
<dbReference type="GO" id="GO:0004352">
    <property type="term" value="F:glutamate dehydrogenase (NAD+) activity"/>
    <property type="evidence" value="ECO:0007669"/>
    <property type="project" value="UniProtKB-EC"/>
</dbReference>
<dbReference type="InterPro" id="IPR046346">
    <property type="entry name" value="Aminoacid_DH-like_N_sf"/>
</dbReference>
<dbReference type="InterPro" id="IPR049064">
    <property type="entry name" value="NAD_Glu_DH_ACT3"/>
</dbReference>
<dbReference type="InterPro" id="IPR024727">
    <property type="entry name" value="NAD_Glu_DH_N_ACT1"/>
</dbReference>
<evidence type="ECO:0000259" key="6">
    <source>
        <dbReference type="Pfam" id="PF21077"/>
    </source>
</evidence>